<dbReference type="InterPro" id="IPR000182">
    <property type="entry name" value="GNAT_dom"/>
</dbReference>
<evidence type="ECO:0000256" key="2">
    <source>
        <dbReference type="ARBA" id="ARBA00023315"/>
    </source>
</evidence>
<dbReference type="RefSeq" id="WP_192767845.1">
    <property type="nucleotide sequence ID" value="NZ_JADBEB010000001.1"/>
</dbReference>
<dbReference type="InterPro" id="IPR016181">
    <property type="entry name" value="Acyl_CoA_acyltransferase"/>
</dbReference>
<dbReference type="GO" id="GO:0016747">
    <property type="term" value="F:acyltransferase activity, transferring groups other than amino-acyl groups"/>
    <property type="evidence" value="ECO:0007669"/>
    <property type="project" value="InterPro"/>
</dbReference>
<evidence type="ECO:0000313" key="5">
    <source>
        <dbReference type="Proteomes" id="UP000649753"/>
    </source>
</evidence>
<dbReference type="EMBL" id="JADBEB010000001">
    <property type="protein sequence ID" value="MBE1488122.1"/>
    <property type="molecule type" value="Genomic_DNA"/>
</dbReference>
<keyword evidence="2" id="KW-0012">Acyltransferase</keyword>
<accession>A0A927M4Z4</accession>
<dbReference type="SUPFAM" id="SSF55729">
    <property type="entry name" value="Acyl-CoA N-acyltransferases (Nat)"/>
    <property type="match status" value="1"/>
</dbReference>
<dbReference type="GO" id="GO:0005840">
    <property type="term" value="C:ribosome"/>
    <property type="evidence" value="ECO:0007669"/>
    <property type="project" value="UniProtKB-KW"/>
</dbReference>
<dbReference type="InterPro" id="IPR050832">
    <property type="entry name" value="Bact_Acetyltransf"/>
</dbReference>
<reference evidence="4" key="1">
    <citation type="submission" date="2020-10" db="EMBL/GenBank/DDBJ databases">
        <title>Sequencing the genomes of 1000 actinobacteria strains.</title>
        <authorList>
            <person name="Klenk H.-P."/>
        </authorList>
    </citation>
    <scope>NUCLEOTIDE SEQUENCE</scope>
    <source>
        <strain evidence="4">DSM 46832</strain>
    </source>
</reference>
<comment type="caution">
    <text evidence="4">The sequence shown here is derived from an EMBL/GenBank/DDBJ whole genome shotgun (WGS) entry which is preliminary data.</text>
</comment>
<dbReference type="PROSITE" id="PS51186">
    <property type="entry name" value="GNAT"/>
    <property type="match status" value="1"/>
</dbReference>
<evidence type="ECO:0000313" key="4">
    <source>
        <dbReference type="EMBL" id="MBE1488122.1"/>
    </source>
</evidence>
<sequence length="163" mass="17532">MSTSRSDSSLAVSVVPAGRGDAGEILTVQRAAYVSEAQRYREPLLPPLTETLDELRAVLAGGGIVLAARLGTRLVGAVRARIEDGTGHIGRLAVAPDLHGRGIGSELLRAVEAACPDPVRRFELFTGADSEDTVRLYRRHGYVVFAHRPLDVGPGLLYLEKHR</sequence>
<feature type="domain" description="N-acetyltransferase" evidence="3">
    <location>
        <begin position="23"/>
        <end position="163"/>
    </location>
</feature>
<organism evidence="4 5">
    <name type="scientific">Plantactinospora soyae</name>
    <dbReference type="NCBI Taxonomy" id="1544732"/>
    <lineage>
        <taxon>Bacteria</taxon>
        <taxon>Bacillati</taxon>
        <taxon>Actinomycetota</taxon>
        <taxon>Actinomycetes</taxon>
        <taxon>Micromonosporales</taxon>
        <taxon>Micromonosporaceae</taxon>
        <taxon>Plantactinospora</taxon>
    </lineage>
</organism>
<keyword evidence="1" id="KW-0808">Transferase</keyword>
<name>A0A927M4Z4_9ACTN</name>
<dbReference type="Proteomes" id="UP000649753">
    <property type="component" value="Unassembled WGS sequence"/>
</dbReference>
<proteinExistence type="predicted"/>
<gene>
    <name evidence="4" type="ORF">H4W31_003760</name>
</gene>
<dbReference type="PANTHER" id="PTHR43877">
    <property type="entry name" value="AMINOALKYLPHOSPHONATE N-ACETYLTRANSFERASE-RELATED-RELATED"/>
    <property type="match status" value="1"/>
</dbReference>
<dbReference type="PANTHER" id="PTHR43877:SF2">
    <property type="entry name" value="AMINOALKYLPHOSPHONATE N-ACETYLTRANSFERASE-RELATED"/>
    <property type="match status" value="1"/>
</dbReference>
<dbReference type="AlphaFoldDB" id="A0A927M4Z4"/>
<dbReference type="Pfam" id="PF00583">
    <property type="entry name" value="Acetyltransf_1"/>
    <property type="match status" value="1"/>
</dbReference>
<evidence type="ECO:0000256" key="1">
    <source>
        <dbReference type="ARBA" id="ARBA00022679"/>
    </source>
</evidence>
<keyword evidence="5" id="KW-1185">Reference proteome</keyword>
<keyword evidence="4" id="KW-0687">Ribonucleoprotein</keyword>
<dbReference type="Gene3D" id="3.40.630.30">
    <property type="match status" value="1"/>
</dbReference>
<protein>
    <submittedName>
        <fullName evidence="4">Ribosomal protein S18 acetylase RimI-like enzyme</fullName>
    </submittedName>
</protein>
<evidence type="ECO:0000259" key="3">
    <source>
        <dbReference type="PROSITE" id="PS51186"/>
    </source>
</evidence>
<keyword evidence="4" id="KW-0689">Ribosomal protein</keyword>
<dbReference type="CDD" id="cd04301">
    <property type="entry name" value="NAT_SF"/>
    <property type="match status" value="1"/>
</dbReference>